<dbReference type="OrthoDB" id="10260017at2759"/>
<dbReference type="Gene3D" id="3.30.2140.20">
    <property type="match status" value="1"/>
</dbReference>
<sequence>MATERARVTFTKEQLSQYFDRLKIPEDKRQPNVSHLNPGDALQYLAFLQKHQLAEIPFENISLHYSTHHTVSIHPQALFKKIISDDNGRGGYCMENNTLFGTLLHTLGFNVYSGGARVYLPTVEWTGWSHMVNLVTIGSTKYHVDVGFGADGPVVPMPLDKSGIVQPHISPAKARLQWRNIPGNMDPEQRLWVYEHRRKDEGEWEMIYCYTELEFQPCDYNIMNYYTSTSHKTFFTRNIVAEKKILDEQGEYSGSLNLFDNTLKWRIHGEKEKESKFETERERLEALEQYFGMTFGEAEKDGIAGLASELK</sequence>
<keyword evidence="4" id="KW-1185">Reference proteome</keyword>
<dbReference type="PRINTS" id="PR01543">
    <property type="entry name" value="ANATRNSFRASE"/>
</dbReference>
<gene>
    <name evidence="3" type="ORF">CC86DRAFT_367261</name>
</gene>
<reference evidence="3" key="1">
    <citation type="journal article" date="2020" name="Stud. Mycol.">
        <title>101 Dothideomycetes genomes: a test case for predicting lifestyles and emergence of pathogens.</title>
        <authorList>
            <person name="Haridas S."/>
            <person name="Albert R."/>
            <person name="Binder M."/>
            <person name="Bloem J."/>
            <person name="Labutti K."/>
            <person name="Salamov A."/>
            <person name="Andreopoulos B."/>
            <person name="Baker S."/>
            <person name="Barry K."/>
            <person name="Bills G."/>
            <person name="Bluhm B."/>
            <person name="Cannon C."/>
            <person name="Castanera R."/>
            <person name="Culley D."/>
            <person name="Daum C."/>
            <person name="Ezra D."/>
            <person name="Gonzalez J."/>
            <person name="Henrissat B."/>
            <person name="Kuo A."/>
            <person name="Liang C."/>
            <person name="Lipzen A."/>
            <person name="Lutzoni F."/>
            <person name="Magnuson J."/>
            <person name="Mondo S."/>
            <person name="Nolan M."/>
            <person name="Ohm R."/>
            <person name="Pangilinan J."/>
            <person name="Park H.-J."/>
            <person name="Ramirez L."/>
            <person name="Alfaro M."/>
            <person name="Sun H."/>
            <person name="Tritt A."/>
            <person name="Yoshinaga Y."/>
            <person name="Zwiers L.-H."/>
            <person name="Turgeon B."/>
            <person name="Goodwin S."/>
            <person name="Spatafora J."/>
            <person name="Crous P."/>
            <person name="Grigoriev I."/>
        </authorList>
    </citation>
    <scope>NUCLEOTIDE SEQUENCE</scope>
    <source>
        <strain evidence="3">CBS 113818</strain>
    </source>
</reference>
<dbReference type="PANTHER" id="PTHR11786">
    <property type="entry name" value="N-HYDROXYARYLAMINE O-ACETYLTRANSFERASE"/>
    <property type="match status" value="1"/>
</dbReference>
<evidence type="ECO:0000313" key="3">
    <source>
        <dbReference type="EMBL" id="KAF2830515.1"/>
    </source>
</evidence>
<dbReference type="SUPFAM" id="SSF54001">
    <property type="entry name" value="Cysteine proteinases"/>
    <property type="match status" value="1"/>
</dbReference>
<protein>
    <submittedName>
        <fullName evidence="3">Arylamine N-acetyltransferase 1</fullName>
    </submittedName>
</protein>
<dbReference type="InterPro" id="IPR038765">
    <property type="entry name" value="Papain-like_cys_pep_sf"/>
</dbReference>
<dbReference type="EMBL" id="MU006219">
    <property type="protein sequence ID" value="KAF2830515.1"/>
    <property type="molecule type" value="Genomic_DNA"/>
</dbReference>
<evidence type="ECO:0000256" key="1">
    <source>
        <dbReference type="ARBA" id="ARBA00006547"/>
    </source>
</evidence>
<dbReference type="AlphaFoldDB" id="A0A6A7AD49"/>
<dbReference type="InterPro" id="IPR053710">
    <property type="entry name" value="Arylamine_NAT_domain_sf"/>
</dbReference>
<evidence type="ECO:0000256" key="2">
    <source>
        <dbReference type="RuleBase" id="RU003452"/>
    </source>
</evidence>
<dbReference type="GO" id="GO:0016407">
    <property type="term" value="F:acetyltransferase activity"/>
    <property type="evidence" value="ECO:0007669"/>
    <property type="project" value="InterPro"/>
</dbReference>
<dbReference type="Proteomes" id="UP000799424">
    <property type="component" value="Unassembled WGS sequence"/>
</dbReference>
<keyword evidence="2 3" id="KW-0808">Transferase</keyword>
<accession>A0A6A7AD49</accession>
<keyword evidence="2" id="KW-0012">Acyltransferase</keyword>
<organism evidence="3 4">
    <name type="scientific">Ophiobolus disseminans</name>
    <dbReference type="NCBI Taxonomy" id="1469910"/>
    <lineage>
        <taxon>Eukaryota</taxon>
        <taxon>Fungi</taxon>
        <taxon>Dikarya</taxon>
        <taxon>Ascomycota</taxon>
        <taxon>Pezizomycotina</taxon>
        <taxon>Dothideomycetes</taxon>
        <taxon>Pleosporomycetidae</taxon>
        <taxon>Pleosporales</taxon>
        <taxon>Pleosporineae</taxon>
        <taxon>Phaeosphaeriaceae</taxon>
        <taxon>Ophiobolus</taxon>
    </lineage>
</organism>
<proteinExistence type="inferred from homology"/>
<dbReference type="InterPro" id="IPR001447">
    <property type="entry name" value="Arylamine_N-AcTrfase"/>
</dbReference>
<name>A0A6A7AD49_9PLEO</name>
<comment type="similarity">
    <text evidence="1 2">Belongs to the arylamine N-acetyltransferase family.</text>
</comment>
<evidence type="ECO:0000313" key="4">
    <source>
        <dbReference type="Proteomes" id="UP000799424"/>
    </source>
</evidence>
<dbReference type="PANTHER" id="PTHR11786:SF0">
    <property type="entry name" value="ARYLAMINE N-ACETYLTRANSFERASE 4-RELATED"/>
    <property type="match status" value="1"/>
</dbReference>
<dbReference type="Pfam" id="PF00797">
    <property type="entry name" value="Acetyltransf_2"/>
    <property type="match status" value="1"/>
</dbReference>